<dbReference type="RefSeq" id="WP_011129736.1">
    <property type="nucleotide sequence ID" value="NC_008820.1"/>
</dbReference>
<dbReference type="InterPro" id="IPR011008">
    <property type="entry name" value="Dimeric_a/b-barrel"/>
</dbReference>
<dbReference type="AlphaFoldDB" id="A2CB27"/>
<dbReference type="Proteomes" id="UP000002274">
    <property type="component" value="Chromosome"/>
</dbReference>
<dbReference type="Gene3D" id="3.30.70.100">
    <property type="match status" value="1"/>
</dbReference>
<dbReference type="BioCyc" id="PMAR59922:G1G80-1688-MONOMER"/>
<feature type="chain" id="PRO_5002642990" description="TIGR03792 family protein" evidence="1">
    <location>
        <begin position="30"/>
        <end position="144"/>
    </location>
</feature>
<reference evidence="2 3" key="1">
    <citation type="journal article" date="2007" name="PLoS Genet.">
        <title>Patterns and implications of gene gain and loss in the evolution of Prochlorococcus.</title>
        <authorList>
            <person name="Kettler G.C."/>
            <person name="Martiny A.C."/>
            <person name="Huang K."/>
            <person name="Zucker J."/>
            <person name="Coleman M.L."/>
            <person name="Rodrigue S."/>
            <person name="Chen F."/>
            <person name="Lapidus A."/>
            <person name="Ferriera S."/>
            <person name="Johnson J."/>
            <person name="Steglich C."/>
            <person name="Church G.M."/>
            <person name="Richardson P."/>
            <person name="Chisholm S.W."/>
        </authorList>
    </citation>
    <scope>NUCLEOTIDE SEQUENCE [LARGE SCALE GENOMIC DNA]</scope>
    <source>
        <strain evidence="2 3">MIT 9303</strain>
    </source>
</reference>
<sequence length="144" mass="16271">MNCRSLSRLISFVLSFLVMLSGHPDVAIAARHDPDGGDDVAVVEHLRIKVPAHAREAWLKAEQGSWEPWLAKQSGYLGRDIFWDAEQEEGILLIRWASREQWKSIPQAEVDVVQARFEQLAREATGQASSHPFLLQFEGELVPQ</sequence>
<gene>
    <name evidence="2" type="ordered locus">P9303_19451</name>
</gene>
<dbReference type="HOGENOM" id="CLU_135081_0_0_3"/>
<accession>A2CB27</accession>
<keyword evidence="1" id="KW-0732">Signal</keyword>
<evidence type="ECO:0008006" key="4">
    <source>
        <dbReference type="Google" id="ProtNLM"/>
    </source>
</evidence>
<dbReference type="STRING" id="59922.P9303_19451"/>
<protein>
    <recommendedName>
        <fullName evidence="4">TIGR03792 family protein</fullName>
    </recommendedName>
</protein>
<evidence type="ECO:0000313" key="3">
    <source>
        <dbReference type="Proteomes" id="UP000002274"/>
    </source>
</evidence>
<dbReference type="InterPro" id="IPR022512">
    <property type="entry name" value="CHP03792"/>
</dbReference>
<evidence type="ECO:0000313" key="2">
    <source>
        <dbReference type="EMBL" id="ABM78687.1"/>
    </source>
</evidence>
<dbReference type="EMBL" id="CP000554">
    <property type="protein sequence ID" value="ABM78687.1"/>
    <property type="molecule type" value="Genomic_DNA"/>
</dbReference>
<evidence type="ECO:0000256" key="1">
    <source>
        <dbReference type="SAM" id="SignalP"/>
    </source>
</evidence>
<organism evidence="2 3">
    <name type="scientific">Prochlorococcus marinus (strain MIT 9303)</name>
    <dbReference type="NCBI Taxonomy" id="59922"/>
    <lineage>
        <taxon>Bacteria</taxon>
        <taxon>Bacillati</taxon>
        <taxon>Cyanobacteriota</taxon>
        <taxon>Cyanophyceae</taxon>
        <taxon>Synechococcales</taxon>
        <taxon>Prochlorococcaceae</taxon>
        <taxon>Prochlorococcus</taxon>
    </lineage>
</organism>
<name>A2CB27_PROM3</name>
<proteinExistence type="predicted"/>
<dbReference type="NCBIfam" id="TIGR03792">
    <property type="entry name" value="TIGR03792 family protein"/>
    <property type="match status" value="1"/>
</dbReference>
<dbReference type="SUPFAM" id="SSF54909">
    <property type="entry name" value="Dimeric alpha+beta barrel"/>
    <property type="match status" value="1"/>
</dbReference>
<dbReference type="KEGG" id="pmf:P9303_19451"/>
<feature type="signal peptide" evidence="1">
    <location>
        <begin position="1"/>
        <end position="29"/>
    </location>
</feature>